<dbReference type="InterPro" id="IPR013324">
    <property type="entry name" value="RNA_pol_sigma_r3/r4-like"/>
</dbReference>
<dbReference type="InterPro" id="IPR013249">
    <property type="entry name" value="RNA_pol_sigma70_r4_t2"/>
</dbReference>
<organism evidence="8 9">
    <name type="scientific">Candidatus Phaeomarinibacter ectocarpi</name>
    <dbReference type="NCBI Taxonomy" id="1458461"/>
    <lineage>
        <taxon>Bacteria</taxon>
        <taxon>Pseudomonadati</taxon>
        <taxon>Pseudomonadota</taxon>
        <taxon>Alphaproteobacteria</taxon>
        <taxon>Hyphomicrobiales</taxon>
        <taxon>Parvibaculaceae</taxon>
        <taxon>Candidatus Phaeomarinibacter</taxon>
    </lineage>
</organism>
<keyword evidence="4" id="KW-0238">DNA-binding</keyword>
<dbReference type="InterPro" id="IPR013325">
    <property type="entry name" value="RNA_pol_sigma_r2"/>
</dbReference>
<dbReference type="GO" id="GO:0006352">
    <property type="term" value="P:DNA-templated transcription initiation"/>
    <property type="evidence" value="ECO:0007669"/>
    <property type="project" value="InterPro"/>
</dbReference>
<dbReference type="InterPro" id="IPR039425">
    <property type="entry name" value="RNA_pol_sigma-70-like"/>
</dbReference>
<dbReference type="HOGENOM" id="CLU_047691_3_0_5"/>
<dbReference type="NCBIfam" id="NF004113">
    <property type="entry name" value="PRK05602.1"/>
    <property type="match status" value="1"/>
</dbReference>
<accession>X5MP07</accession>
<dbReference type="Gene3D" id="1.10.1740.10">
    <property type="match status" value="1"/>
</dbReference>
<dbReference type="Gene3D" id="1.10.10.10">
    <property type="entry name" value="Winged helix-like DNA-binding domain superfamily/Winged helix DNA-binding domain"/>
    <property type="match status" value="1"/>
</dbReference>
<reference evidence="8 9" key="1">
    <citation type="journal article" date="2014" name="Front. Genet.">
        <title>Genome and metabolic network of "Candidatus Phaeomarinobacter ectocarpi" Ec32, a new candidate genus of Alphaproteobacteria frequently associated with brown algae.</title>
        <authorList>
            <person name="Dittami S.M."/>
            <person name="Barbeyron T."/>
            <person name="Boyen C."/>
            <person name="Cambefort J."/>
            <person name="Collet G."/>
            <person name="Delage L."/>
            <person name="Gobet A."/>
            <person name="Groisillier A."/>
            <person name="Leblanc C."/>
            <person name="Michel G."/>
            <person name="Scornet D."/>
            <person name="Siegel A."/>
            <person name="Tapia J.E."/>
            <person name="Tonon T."/>
        </authorList>
    </citation>
    <scope>NUCLEOTIDE SEQUENCE [LARGE SCALE GENOMIC DNA]</scope>
    <source>
        <strain evidence="8 9">Ec32</strain>
    </source>
</reference>
<dbReference type="EMBL" id="HG966617">
    <property type="protein sequence ID" value="CDO60711.1"/>
    <property type="molecule type" value="Genomic_DNA"/>
</dbReference>
<protein>
    <submittedName>
        <fullName evidence="8">RNA polymerase sigma factor RpoE</fullName>
    </submittedName>
</protein>
<dbReference type="Pfam" id="PF04542">
    <property type="entry name" value="Sigma70_r2"/>
    <property type="match status" value="1"/>
</dbReference>
<evidence type="ECO:0000256" key="4">
    <source>
        <dbReference type="ARBA" id="ARBA00023125"/>
    </source>
</evidence>
<feature type="domain" description="RNA polymerase sigma-70 region 2" evidence="6">
    <location>
        <begin position="21"/>
        <end position="87"/>
    </location>
</feature>
<dbReference type="InterPro" id="IPR007627">
    <property type="entry name" value="RNA_pol_sigma70_r2"/>
</dbReference>
<dbReference type="PANTHER" id="PTHR43133:SF8">
    <property type="entry name" value="RNA POLYMERASE SIGMA FACTOR HI_1459-RELATED"/>
    <property type="match status" value="1"/>
</dbReference>
<dbReference type="Proteomes" id="UP000032160">
    <property type="component" value="Chromosome I"/>
</dbReference>
<evidence type="ECO:0000259" key="6">
    <source>
        <dbReference type="Pfam" id="PF04542"/>
    </source>
</evidence>
<comment type="similarity">
    <text evidence="1">Belongs to the sigma-70 factor family. ECF subfamily.</text>
</comment>
<evidence type="ECO:0000259" key="7">
    <source>
        <dbReference type="Pfam" id="PF08281"/>
    </source>
</evidence>
<keyword evidence="5" id="KW-0804">Transcription</keyword>
<dbReference type="CDD" id="cd06171">
    <property type="entry name" value="Sigma70_r4"/>
    <property type="match status" value="1"/>
</dbReference>
<evidence type="ECO:0000256" key="3">
    <source>
        <dbReference type="ARBA" id="ARBA00023082"/>
    </source>
</evidence>
<dbReference type="PANTHER" id="PTHR43133">
    <property type="entry name" value="RNA POLYMERASE ECF-TYPE SIGMA FACTO"/>
    <property type="match status" value="1"/>
</dbReference>
<evidence type="ECO:0000313" key="9">
    <source>
        <dbReference type="Proteomes" id="UP000032160"/>
    </source>
</evidence>
<keyword evidence="3" id="KW-0731">Sigma factor</keyword>
<evidence type="ECO:0000256" key="1">
    <source>
        <dbReference type="ARBA" id="ARBA00010641"/>
    </source>
</evidence>
<dbReference type="KEGG" id="pect:BN1012_Phect2498"/>
<evidence type="ECO:0000256" key="5">
    <source>
        <dbReference type="ARBA" id="ARBA00023163"/>
    </source>
</evidence>
<dbReference type="SUPFAM" id="SSF88659">
    <property type="entry name" value="Sigma3 and sigma4 domains of RNA polymerase sigma factors"/>
    <property type="match status" value="1"/>
</dbReference>
<sequence>MDQDFARRIASGEAAAMREAVNEFLPQIHATALRMLRNEADADEVTQETFLRVWKNVGTWVPKGARLRTWVIRIAMNLCYDRLRKKGHGKSLPLEDAPETIDGAPSAVETIAVHDRSVQVDIAMSALPDRQRAAIQLVHFDEMSNIDAASIMDVSVEALESLLARGRRSLKTALLDQREELLGDV</sequence>
<keyword evidence="2" id="KW-0805">Transcription regulation</keyword>
<dbReference type="AlphaFoldDB" id="X5MP07"/>
<gene>
    <name evidence="8" type="ORF">BN1012_Phect2498</name>
</gene>
<evidence type="ECO:0000256" key="2">
    <source>
        <dbReference type="ARBA" id="ARBA00023015"/>
    </source>
</evidence>
<feature type="domain" description="RNA polymerase sigma factor 70 region 4 type 2" evidence="7">
    <location>
        <begin position="123"/>
        <end position="170"/>
    </location>
</feature>
<dbReference type="InterPro" id="IPR014284">
    <property type="entry name" value="RNA_pol_sigma-70_dom"/>
</dbReference>
<evidence type="ECO:0000313" key="8">
    <source>
        <dbReference type="EMBL" id="CDO60711.1"/>
    </source>
</evidence>
<dbReference type="STRING" id="1458461.BN1012_Phect2498"/>
<dbReference type="GO" id="GO:0003677">
    <property type="term" value="F:DNA binding"/>
    <property type="evidence" value="ECO:0007669"/>
    <property type="project" value="UniProtKB-KW"/>
</dbReference>
<dbReference type="Pfam" id="PF08281">
    <property type="entry name" value="Sigma70_r4_2"/>
    <property type="match status" value="1"/>
</dbReference>
<dbReference type="SUPFAM" id="SSF88946">
    <property type="entry name" value="Sigma2 domain of RNA polymerase sigma factors"/>
    <property type="match status" value="1"/>
</dbReference>
<proteinExistence type="inferred from homology"/>
<keyword evidence="9" id="KW-1185">Reference proteome</keyword>
<dbReference type="InterPro" id="IPR036388">
    <property type="entry name" value="WH-like_DNA-bd_sf"/>
</dbReference>
<dbReference type="GO" id="GO:0016987">
    <property type="term" value="F:sigma factor activity"/>
    <property type="evidence" value="ECO:0007669"/>
    <property type="project" value="UniProtKB-KW"/>
</dbReference>
<name>X5MP07_9HYPH</name>
<dbReference type="NCBIfam" id="TIGR02937">
    <property type="entry name" value="sigma70-ECF"/>
    <property type="match status" value="1"/>
</dbReference>